<dbReference type="CDD" id="cd00130">
    <property type="entry name" value="PAS"/>
    <property type="match status" value="1"/>
</dbReference>
<dbReference type="InterPro" id="IPR029787">
    <property type="entry name" value="Nucleotide_cyclase"/>
</dbReference>
<dbReference type="InterPro" id="IPR043128">
    <property type="entry name" value="Rev_trsase/Diguanyl_cyclase"/>
</dbReference>
<keyword evidence="5" id="KW-0175">Coiled coil</keyword>
<comment type="catalytic activity">
    <reaction evidence="4">
        <text>2 GTP = 3',3'-c-di-GMP + 2 diphosphate</text>
        <dbReference type="Rhea" id="RHEA:24898"/>
        <dbReference type="ChEBI" id="CHEBI:33019"/>
        <dbReference type="ChEBI" id="CHEBI:37565"/>
        <dbReference type="ChEBI" id="CHEBI:58805"/>
        <dbReference type="EC" id="2.7.7.65"/>
    </reaction>
</comment>
<evidence type="ECO:0000259" key="7">
    <source>
        <dbReference type="PROSITE" id="PS50113"/>
    </source>
</evidence>
<comment type="cofactor">
    <cofactor evidence="1">
        <name>Mg(2+)</name>
        <dbReference type="ChEBI" id="CHEBI:18420"/>
    </cofactor>
</comment>
<reference evidence="9 10" key="1">
    <citation type="submission" date="2016-10" db="EMBL/GenBank/DDBJ databases">
        <authorList>
            <person name="de Groot N.N."/>
        </authorList>
    </citation>
    <scope>NUCLEOTIDE SEQUENCE [LARGE SCALE GENOMIC DNA]</scope>
    <source>
        <strain evidence="9 10">DSM 378</strain>
    </source>
</reference>
<dbReference type="GO" id="GO:0043709">
    <property type="term" value="P:cell adhesion involved in single-species biofilm formation"/>
    <property type="evidence" value="ECO:0007669"/>
    <property type="project" value="TreeGrafter"/>
</dbReference>
<dbReference type="SUPFAM" id="SSF55785">
    <property type="entry name" value="PYP-like sensor domain (PAS domain)"/>
    <property type="match status" value="1"/>
</dbReference>
<dbReference type="NCBIfam" id="TIGR00254">
    <property type="entry name" value="GGDEF"/>
    <property type="match status" value="1"/>
</dbReference>
<proteinExistence type="predicted"/>
<feature type="domain" description="PAS" evidence="6">
    <location>
        <begin position="31"/>
        <end position="103"/>
    </location>
</feature>
<evidence type="ECO:0000256" key="2">
    <source>
        <dbReference type="ARBA" id="ARBA00004533"/>
    </source>
</evidence>
<evidence type="ECO:0000259" key="8">
    <source>
        <dbReference type="PROSITE" id="PS50887"/>
    </source>
</evidence>
<dbReference type="EC" id="2.7.7.65" evidence="3"/>
<feature type="domain" description="PAC" evidence="7">
    <location>
        <begin position="107"/>
        <end position="160"/>
    </location>
</feature>
<dbReference type="CDD" id="cd01949">
    <property type="entry name" value="GGDEF"/>
    <property type="match status" value="1"/>
</dbReference>
<organism evidence="9 10">
    <name type="scientific">Azotobacter beijerinckii</name>
    <dbReference type="NCBI Taxonomy" id="170623"/>
    <lineage>
        <taxon>Bacteria</taxon>
        <taxon>Pseudomonadati</taxon>
        <taxon>Pseudomonadota</taxon>
        <taxon>Gammaproteobacteria</taxon>
        <taxon>Pseudomonadales</taxon>
        <taxon>Pseudomonadaceae</taxon>
        <taxon>Azotobacter</taxon>
    </lineage>
</organism>
<gene>
    <name evidence="9" type="ORF">SAMN04244573_02741</name>
</gene>
<sequence>MGPVPRRAGAKLMEGRKITDSTYPGASQEAVERTLRFALEIVSDGIWDWNIRTDHVKRSPGWYSMLGYAVDGLSENVATWHEVIHPDDFERVMRGFQAYLDGTQPLYAEEYRCRCRNGDYLWVSDHGRFVEFDEEGRATRMIGAHRNIHERKLAELALQQKNQELLELNRTLEDLVAARTEALQQANRALAEQAALALRLSETDPLTQVANRRRFERQVQAEWHRLQRHGHPCALLMFDLDHFKRINDRLGHPAGDRVLVAVAEAVRQDLREVDCFARWGGEEFVVLLPDTDAGAALSLAERLRLTLRRIDAALPMLLTASFAVGAMCPGEDSVALIRRLDDALYLAKQQRDCVVVC</sequence>
<evidence type="ECO:0000256" key="5">
    <source>
        <dbReference type="SAM" id="Coils"/>
    </source>
</evidence>
<dbReference type="SUPFAM" id="SSF55073">
    <property type="entry name" value="Nucleotide cyclase"/>
    <property type="match status" value="1"/>
</dbReference>
<dbReference type="InterPro" id="IPR013655">
    <property type="entry name" value="PAS_fold_3"/>
</dbReference>
<dbReference type="PROSITE" id="PS50887">
    <property type="entry name" value="GGDEF"/>
    <property type="match status" value="1"/>
</dbReference>
<dbReference type="SMART" id="SM00091">
    <property type="entry name" value="PAS"/>
    <property type="match status" value="1"/>
</dbReference>
<dbReference type="Proteomes" id="UP000199267">
    <property type="component" value="Unassembled WGS sequence"/>
</dbReference>
<dbReference type="PANTHER" id="PTHR45138">
    <property type="entry name" value="REGULATORY COMPONENTS OF SENSORY TRANSDUCTION SYSTEM"/>
    <property type="match status" value="1"/>
</dbReference>
<dbReference type="InterPro" id="IPR000700">
    <property type="entry name" value="PAS-assoc_C"/>
</dbReference>
<dbReference type="Gene3D" id="3.30.70.270">
    <property type="match status" value="1"/>
</dbReference>
<evidence type="ECO:0000256" key="3">
    <source>
        <dbReference type="ARBA" id="ARBA00012528"/>
    </source>
</evidence>
<dbReference type="InterPro" id="IPR000014">
    <property type="entry name" value="PAS"/>
</dbReference>
<dbReference type="SMART" id="SM00267">
    <property type="entry name" value="GGDEF"/>
    <property type="match status" value="1"/>
</dbReference>
<evidence type="ECO:0000259" key="6">
    <source>
        <dbReference type="PROSITE" id="PS50112"/>
    </source>
</evidence>
<dbReference type="InterPro" id="IPR000160">
    <property type="entry name" value="GGDEF_dom"/>
</dbReference>
<dbReference type="GO" id="GO:0005886">
    <property type="term" value="C:plasma membrane"/>
    <property type="evidence" value="ECO:0007669"/>
    <property type="project" value="UniProtKB-SubCell"/>
</dbReference>
<dbReference type="GO" id="GO:0052621">
    <property type="term" value="F:diguanylate cyclase activity"/>
    <property type="evidence" value="ECO:0007669"/>
    <property type="project" value="UniProtKB-EC"/>
</dbReference>
<dbReference type="EMBL" id="FOFJ01000025">
    <property type="protein sequence ID" value="SER02845.1"/>
    <property type="molecule type" value="Genomic_DNA"/>
</dbReference>
<comment type="subcellular location">
    <subcellularLocation>
        <location evidence="2">Cell inner membrane</location>
    </subcellularLocation>
</comment>
<evidence type="ECO:0000256" key="1">
    <source>
        <dbReference type="ARBA" id="ARBA00001946"/>
    </source>
</evidence>
<name>A0A1H9KVA2_9GAMM</name>
<evidence type="ECO:0000256" key="4">
    <source>
        <dbReference type="ARBA" id="ARBA00034247"/>
    </source>
</evidence>
<dbReference type="InterPro" id="IPR035965">
    <property type="entry name" value="PAS-like_dom_sf"/>
</dbReference>
<dbReference type="PANTHER" id="PTHR45138:SF9">
    <property type="entry name" value="DIGUANYLATE CYCLASE DGCM-RELATED"/>
    <property type="match status" value="1"/>
</dbReference>
<evidence type="ECO:0000313" key="10">
    <source>
        <dbReference type="Proteomes" id="UP000199267"/>
    </source>
</evidence>
<dbReference type="Pfam" id="PF00990">
    <property type="entry name" value="GGDEF"/>
    <property type="match status" value="1"/>
</dbReference>
<dbReference type="Gene3D" id="3.30.450.20">
    <property type="entry name" value="PAS domain"/>
    <property type="match status" value="1"/>
</dbReference>
<dbReference type="NCBIfam" id="TIGR00229">
    <property type="entry name" value="sensory_box"/>
    <property type="match status" value="1"/>
</dbReference>
<feature type="domain" description="GGDEF" evidence="8">
    <location>
        <begin position="231"/>
        <end position="357"/>
    </location>
</feature>
<dbReference type="InterPro" id="IPR050469">
    <property type="entry name" value="Diguanylate_Cyclase"/>
</dbReference>
<evidence type="ECO:0000313" key="9">
    <source>
        <dbReference type="EMBL" id="SER02845.1"/>
    </source>
</evidence>
<dbReference type="PROSITE" id="PS50113">
    <property type="entry name" value="PAC"/>
    <property type="match status" value="1"/>
</dbReference>
<protein>
    <recommendedName>
        <fullName evidence="3">diguanylate cyclase</fullName>
        <ecNumber evidence="3">2.7.7.65</ecNumber>
    </recommendedName>
</protein>
<dbReference type="Pfam" id="PF08447">
    <property type="entry name" value="PAS_3"/>
    <property type="match status" value="1"/>
</dbReference>
<accession>A0A1H9KVA2</accession>
<dbReference type="PROSITE" id="PS50112">
    <property type="entry name" value="PAS"/>
    <property type="match status" value="1"/>
</dbReference>
<dbReference type="FunFam" id="3.30.70.270:FF:000001">
    <property type="entry name" value="Diguanylate cyclase domain protein"/>
    <property type="match status" value="1"/>
</dbReference>
<feature type="coiled-coil region" evidence="5">
    <location>
        <begin position="151"/>
        <end position="192"/>
    </location>
</feature>
<dbReference type="AlphaFoldDB" id="A0A1H9KVA2"/>
<dbReference type="GO" id="GO:1902201">
    <property type="term" value="P:negative regulation of bacterial-type flagellum-dependent cell motility"/>
    <property type="evidence" value="ECO:0007669"/>
    <property type="project" value="TreeGrafter"/>
</dbReference>